<dbReference type="AlphaFoldDB" id="A0AAP5IDB0"/>
<name>A0AAP5IDB0_9CYAN</name>
<reference evidence="2" key="1">
    <citation type="journal article" date="2021" name="Science">
        <title>Hunting the eagle killer: A cyanobacterial neurotoxin causes vacuolar myelinopathy.</title>
        <authorList>
            <person name="Breinlinger S."/>
            <person name="Phillips T.J."/>
            <person name="Haram B.N."/>
            <person name="Mares J."/>
            <person name="Martinez Yerena J.A."/>
            <person name="Hrouzek P."/>
            <person name="Sobotka R."/>
            <person name="Henderson W.M."/>
            <person name="Schmieder P."/>
            <person name="Williams S.M."/>
            <person name="Lauderdale J.D."/>
            <person name="Wilde H.D."/>
            <person name="Gerrin W."/>
            <person name="Kust A."/>
            <person name="Washington J.W."/>
            <person name="Wagner C."/>
            <person name="Geier B."/>
            <person name="Liebeke M."/>
            <person name="Enke H."/>
            <person name="Niedermeyer T.H.J."/>
            <person name="Wilde S.B."/>
        </authorList>
    </citation>
    <scope>NUCLEOTIDE SEQUENCE [LARGE SCALE GENOMIC DNA]</scope>
    <source>
        <strain evidence="2">Thurmond2011</strain>
    </source>
</reference>
<sequence length="48" mass="5234">MAQPLREEKRLVPLRLSKLRETFPIGDEKRCAQGAIALEAAIEAVGSA</sequence>
<accession>A0AAP5IDB0</accession>
<dbReference type="EMBL" id="JAALHA020000025">
    <property type="protein sequence ID" value="MDR9899545.1"/>
    <property type="molecule type" value="Genomic_DNA"/>
</dbReference>
<protein>
    <submittedName>
        <fullName evidence="1">Uncharacterized protein</fullName>
    </submittedName>
</protein>
<organism evidence="1 2">
    <name type="scientific">Aetokthonos hydrillicola Thurmond2011</name>
    <dbReference type="NCBI Taxonomy" id="2712845"/>
    <lineage>
        <taxon>Bacteria</taxon>
        <taxon>Bacillati</taxon>
        <taxon>Cyanobacteriota</taxon>
        <taxon>Cyanophyceae</taxon>
        <taxon>Nostocales</taxon>
        <taxon>Hapalosiphonaceae</taxon>
        <taxon>Aetokthonos</taxon>
    </lineage>
</organism>
<comment type="caution">
    <text evidence="1">The sequence shown here is derived from an EMBL/GenBank/DDBJ whole genome shotgun (WGS) entry which is preliminary data.</text>
</comment>
<proteinExistence type="predicted"/>
<keyword evidence="2" id="KW-1185">Reference proteome</keyword>
<gene>
    <name evidence="1" type="ORF">G7B40_034050</name>
</gene>
<dbReference type="Proteomes" id="UP000667802">
    <property type="component" value="Unassembled WGS sequence"/>
</dbReference>
<dbReference type="RefSeq" id="WP_208350291.1">
    <property type="nucleotide sequence ID" value="NZ_JAALHA020000025.1"/>
</dbReference>
<evidence type="ECO:0000313" key="1">
    <source>
        <dbReference type="EMBL" id="MDR9899545.1"/>
    </source>
</evidence>
<evidence type="ECO:0000313" key="2">
    <source>
        <dbReference type="Proteomes" id="UP000667802"/>
    </source>
</evidence>